<dbReference type="PROSITE" id="PS50893">
    <property type="entry name" value="ABC_TRANSPORTER_2"/>
    <property type="match status" value="1"/>
</dbReference>
<dbReference type="GO" id="GO:0016887">
    <property type="term" value="F:ATP hydrolysis activity"/>
    <property type="evidence" value="ECO:0007669"/>
    <property type="project" value="InterPro"/>
</dbReference>
<dbReference type="PROSITE" id="PS00211">
    <property type="entry name" value="ABC_TRANSPORTER_1"/>
    <property type="match status" value="1"/>
</dbReference>
<dbReference type="PANTHER" id="PTHR24221">
    <property type="entry name" value="ATP-BINDING CASSETTE SUB-FAMILY B"/>
    <property type="match status" value="1"/>
</dbReference>
<protein>
    <submittedName>
        <fullName evidence="13">Peptidase domain-containing ABC transporter</fullName>
    </submittedName>
</protein>
<dbReference type="Proteomes" id="UP000279760">
    <property type="component" value="Chromosome 2"/>
</dbReference>
<dbReference type="PANTHER" id="PTHR24221:SF647">
    <property type="entry name" value="BLL6336 PROTEIN"/>
    <property type="match status" value="1"/>
</dbReference>
<dbReference type="InterPro" id="IPR036640">
    <property type="entry name" value="ABC1_TM_sf"/>
</dbReference>
<dbReference type="SMART" id="SM00382">
    <property type="entry name" value="AAA"/>
    <property type="match status" value="1"/>
</dbReference>
<dbReference type="CDD" id="cd02259">
    <property type="entry name" value="Peptidase_C39_like"/>
    <property type="match status" value="1"/>
</dbReference>
<dbReference type="SUPFAM" id="SSF52540">
    <property type="entry name" value="P-loop containing nucleoside triphosphate hydrolases"/>
    <property type="match status" value="1"/>
</dbReference>
<evidence type="ECO:0000259" key="12">
    <source>
        <dbReference type="PROSITE" id="PS50990"/>
    </source>
</evidence>
<dbReference type="GO" id="GO:0005524">
    <property type="term" value="F:ATP binding"/>
    <property type="evidence" value="ECO:0007669"/>
    <property type="project" value="UniProtKB-KW"/>
</dbReference>
<dbReference type="GO" id="GO:0034040">
    <property type="term" value="F:ATPase-coupled lipid transmembrane transporter activity"/>
    <property type="evidence" value="ECO:0007669"/>
    <property type="project" value="TreeGrafter"/>
</dbReference>
<sequence length="727" mass="80890">MNTALEAYVLIARYYQVYHSVDTLKRDHEIKEDDMSSLDLTLLINQTGLNAKCEKLRWRQLSKLGAAFPVILKLKHGDFVIAAGVQSTSEGKLEVLIQDPKAESTELLSVDEATFRRCWKGDVIFVRPLGVDVGIEQPFGFGWLFHEALKQPSLLYTIGAVSLFLHIIAFVVPLFSMIVFDKVIGYSGYATLHVLFIAAIAALAISGVLAFIRNLIVLHSVARLDIEIAHLTCRRLFRLPLAFFHKVASGKLAKQVQEASGIREFITGNLLFTLIELTSVVVLLPVMWFFSPTLTWIVAGFCCVIMMALFAILRPYRRQLEALYLSEAERQSIVVENVKGMETIKSMAIEKRQQQEWLDVTADVVSRQHTVGRWTGYINEISGFLQKVMSLVIIWLGAQLVLAGELTIGTLIAFNIMASRIAGPLVQLIGLTSKFQQISISVDMLGRVLNSPPERVREGGVTSPIKGEIAISQLGFQYAPDLPAAINQLSVHIHQGQKIGIVGPSGSGKSTLTRLLLGFYRPNQGSIRIDNNELREYEPGYLRSQIGIVLQDSFLFRGTIKDNIAKANPSKSLEEIIDVARLTGADSFIDKLPMGYDTVLEENGSNLSGGQRQRLNFARALLNSPPILLMDEATSALDADSEQHILNNLHALARGRTLINISHRLSSMVYMDKILVLKDGELVDFAPHQELLARCDLYQQLWHKQHASIEHKSAQPSFEQPEEIVAS</sequence>
<dbReference type="FunFam" id="3.40.50.300:FF:000299">
    <property type="entry name" value="ABC transporter ATP-binding protein/permease"/>
    <property type="match status" value="1"/>
</dbReference>
<feature type="transmembrane region" description="Helical" evidence="9">
    <location>
        <begin position="391"/>
        <end position="414"/>
    </location>
</feature>
<dbReference type="SUPFAM" id="SSF90123">
    <property type="entry name" value="ABC transporter transmembrane region"/>
    <property type="match status" value="1"/>
</dbReference>
<feature type="transmembrane region" description="Helical" evidence="9">
    <location>
        <begin position="192"/>
        <end position="212"/>
    </location>
</feature>
<keyword evidence="6" id="KW-0067">ATP-binding</keyword>
<feature type="transmembrane region" description="Helical" evidence="9">
    <location>
        <begin position="154"/>
        <end position="180"/>
    </location>
</feature>
<dbReference type="GO" id="GO:0005886">
    <property type="term" value="C:plasma membrane"/>
    <property type="evidence" value="ECO:0007669"/>
    <property type="project" value="UniProtKB-SubCell"/>
</dbReference>
<dbReference type="EMBL" id="CP033578">
    <property type="protein sequence ID" value="AYV23638.1"/>
    <property type="molecule type" value="Genomic_DNA"/>
</dbReference>
<dbReference type="CDD" id="cd18783">
    <property type="entry name" value="ABC_6TM_PrtD_LapB_HlyB_like"/>
    <property type="match status" value="1"/>
</dbReference>
<evidence type="ECO:0000256" key="6">
    <source>
        <dbReference type="ARBA" id="ARBA00022840"/>
    </source>
</evidence>
<dbReference type="InterPro" id="IPR017871">
    <property type="entry name" value="ABC_transporter-like_CS"/>
</dbReference>
<dbReference type="Gene3D" id="1.20.1560.10">
    <property type="entry name" value="ABC transporter type 1, transmembrane domain"/>
    <property type="match status" value="1"/>
</dbReference>
<dbReference type="PROSITE" id="PS50929">
    <property type="entry name" value="ABC_TM1F"/>
    <property type="match status" value="1"/>
</dbReference>
<dbReference type="GO" id="GO:0006508">
    <property type="term" value="P:proteolysis"/>
    <property type="evidence" value="ECO:0007669"/>
    <property type="project" value="InterPro"/>
</dbReference>
<evidence type="ECO:0000313" key="13">
    <source>
        <dbReference type="EMBL" id="AYV23638.1"/>
    </source>
</evidence>
<keyword evidence="3" id="KW-1003">Cell membrane</keyword>
<evidence type="ECO:0000259" key="10">
    <source>
        <dbReference type="PROSITE" id="PS50893"/>
    </source>
</evidence>
<dbReference type="Gene3D" id="3.90.70.10">
    <property type="entry name" value="Cysteine proteinases"/>
    <property type="match status" value="1"/>
</dbReference>
<feature type="domain" description="ABC transmembrane type-1" evidence="11">
    <location>
        <begin position="158"/>
        <end position="437"/>
    </location>
</feature>
<comment type="subcellular location">
    <subcellularLocation>
        <location evidence="1">Cell membrane</location>
        <topology evidence="1">Multi-pass membrane protein</topology>
    </subcellularLocation>
</comment>
<accession>A0A3G4VI30</accession>
<evidence type="ECO:0000256" key="1">
    <source>
        <dbReference type="ARBA" id="ARBA00004651"/>
    </source>
</evidence>
<reference evidence="13 14" key="1">
    <citation type="submission" date="2018-11" db="EMBL/GenBank/DDBJ databases">
        <title>Complete Genome Sequence of Vbrio mediterranei 117-T6: a Potential Pathogen Bacteria Isolated from the Conchocelis of Pyropia.</title>
        <authorList>
            <person name="Liu Q."/>
        </authorList>
    </citation>
    <scope>NUCLEOTIDE SEQUENCE [LARGE SCALE GENOMIC DNA]</scope>
    <source>
        <strain evidence="13 14">117-T6</strain>
    </source>
</reference>
<dbReference type="Gene3D" id="3.40.50.300">
    <property type="entry name" value="P-loop containing nucleotide triphosphate hydrolases"/>
    <property type="match status" value="1"/>
</dbReference>
<dbReference type="InterPro" id="IPR039421">
    <property type="entry name" value="Type_1_exporter"/>
</dbReference>
<evidence type="ECO:0000313" key="14">
    <source>
        <dbReference type="Proteomes" id="UP000279760"/>
    </source>
</evidence>
<dbReference type="PROSITE" id="PS50990">
    <property type="entry name" value="PEPTIDASE_C39"/>
    <property type="match status" value="1"/>
</dbReference>
<evidence type="ECO:0000256" key="3">
    <source>
        <dbReference type="ARBA" id="ARBA00022475"/>
    </source>
</evidence>
<gene>
    <name evidence="13" type="ORF">ECB94_20350</name>
</gene>
<evidence type="ECO:0000256" key="2">
    <source>
        <dbReference type="ARBA" id="ARBA00022448"/>
    </source>
</evidence>
<evidence type="ECO:0000256" key="5">
    <source>
        <dbReference type="ARBA" id="ARBA00022741"/>
    </source>
</evidence>
<proteinExistence type="predicted"/>
<name>A0A3G4VI30_9VIBR</name>
<evidence type="ECO:0000256" key="7">
    <source>
        <dbReference type="ARBA" id="ARBA00022989"/>
    </source>
</evidence>
<feature type="transmembrane region" description="Helical" evidence="9">
    <location>
        <begin position="296"/>
        <end position="313"/>
    </location>
</feature>
<keyword evidence="7 9" id="KW-1133">Transmembrane helix</keyword>
<dbReference type="AlphaFoldDB" id="A0A3G4VI30"/>
<feature type="domain" description="Peptidase C39" evidence="12">
    <location>
        <begin position="1"/>
        <end position="126"/>
    </location>
</feature>
<dbReference type="InterPro" id="IPR027417">
    <property type="entry name" value="P-loop_NTPase"/>
</dbReference>
<dbReference type="Pfam" id="PF00005">
    <property type="entry name" value="ABC_tran"/>
    <property type="match status" value="1"/>
</dbReference>
<organism evidence="13 14">
    <name type="scientific">Vibrio mediterranei</name>
    <dbReference type="NCBI Taxonomy" id="689"/>
    <lineage>
        <taxon>Bacteria</taxon>
        <taxon>Pseudomonadati</taxon>
        <taxon>Pseudomonadota</taxon>
        <taxon>Gammaproteobacteria</taxon>
        <taxon>Vibrionales</taxon>
        <taxon>Vibrionaceae</taxon>
        <taxon>Vibrio</taxon>
    </lineage>
</organism>
<dbReference type="GO" id="GO:0008233">
    <property type="term" value="F:peptidase activity"/>
    <property type="evidence" value="ECO:0007669"/>
    <property type="project" value="InterPro"/>
</dbReference>
<keyword evidence="8 9" id="KW-0472">Membrane</keyword>
<dbReference type="Pfam" id="PF00664">
    <property type="entry name" value="ABC_membrane"/>
    <property type="match status" value="1"/>
</dbReference>
<dbReference type="InterPro" id="IPR011527">
    <property type="entry name" value="ABC1_TM_dom"/>
</dbReference>
<dbReference type="RefSeq" id="WP_124941544.1">
    <property type="nucleotide sequence ID" value="NZ_CP033578.1"/>
</dbReference>
<evidence type="ECO:0000256" key="4">
    <source>
        <dbReference type="ARBA" id="ARBA00022692"/>
    </source>
</evidence>
<keyword evidence="5" id="KW-0547">Nucleotide-binding</keyword>
<feature type="domain" description="ABC transporter" evidence="10">
    <location>
        <begin position="469"/>
        <end position="704"/>
    </location>
</feature>
<evidence type="ECO:0000256" key="8">
    <source>
        <dbReference type="ARBA" id="ARBA00023136"/>
    </source>
</evidence>
<dbReference type="InterPro" id="IPR003593">
    <property type="entry name" value="AAA+_ATPase"/>
</dbReference>
<feature type="transmembrane region" description="Helical" evidence="9">
    <location>
        <begin position="270"/>
        <end position="290"/>
    </location>
</feature>
<keyword evidence="2" id="KW-0813">Transport</keyword>
<evidence type="ECO:0000259" key="11">
    <source>
        <dbReference type="PROSITE" id="PS50929"/>
    </source>
</evidence>
<dbReference type="InterPro" id="IPR005074">
    <property type="entry name" value="Peptidase_C39"/>
</dbReference>
<dbReference type="GO" id="GO:0140359">
    <property type="term" value="F:ABC-type transporter activity"/>
    <property type="evidence" value="ECO:0007669"/>
    <property type="project" value="InterPro"/>
</dbReference>
<keyword evidence="4 9" id="KW-0812">Transmembrane</keyword>
<dbReference type="Pfam" id="PF03412">
    <property type="entry name" value="Peptidase_C39"/>
    <property type="match status" value="1"/>
</dbReference>
<dbReference type="InterPro" id="IPR003439">
    <property type="entry name" value="ABC_transporter-like_ATP-bd"/>
</dbReference>
<evidence type="ECO:0000256" key="9">
    <source>
        <dbReference type="SAM" id="Phobius"/>
    </source>
</evidence>